<dbReference type="Pfam" id="PF00126">
    <property type="entry name" value="HTH_1"/>
    <property type="match status" value="1"/>
</dbReference>
<evidence type="ECO:0000256" key="3">
    <source>
        <dbReference type="ARBA" id="ARBA00023125"/>
    </source>
</evidence>
<dbReference type="Gene3D" id="3.40.190.10">
    <property type="entry name" value="Periplasmic binding protein-like II"/>
    <property type="match status" value="2"/>
</dbReference>
<name>A0A379AEF0_ENTAG</name>
<dbReference type="InterPro" id="IPR036390">
    <property type="entry name" value="WH_DNA-bd_sf"/>
</dbReference>
<proteinExistence type="inferred from homology"/>
<keyword evidence="3" id="KW-0238">DNA-binding</keyword>
<dbReference type="PRINTS" id="PR00039">
    <property type="entry name" value="HTHLYSR"/>
</dbReference>
<dbReference type="AlphaFoldDB" id="A0A379AEF0"/>
<dbReference type="SUPFAM" id="SSF53850">
    <property type="entry name" value="Periplasmic binding protein-like II"/>
    <property type="match status" value="1"/>
</dbReference>
<sequence>MKQYARLIYRCNTPIVMFSISFSEKYKGKYMKLHHLRYFIAVAEEGHFGRAAERLGIGQPPLSLQIQRLEKQMKIKLFNRRSRGVELTEGGSVLLKHARHILANVDDALSDVQRFRRGECNEINLGFAGGTYFNREIAARLCQFKCNHTELLLKSVLEGHTPDLIRKLLEGTIDAAFIRPLTDTLDGLELTPVLQETLAVVLPVNHRLALSGGAISLDMLAPEPFVLCERNNIGRMFDTLMAACHQAGFTPVHGQEALQIEAIIPMVSAGFGISVVPDSMRNNLHSGVVFLSIEGQTLNTAVILATRYRDASPAIGKLVNSLKNDNAGADDKRKPV</sequence>
<evidence type="ECO:0000313" key="6">
    <source>
        <dbReference type="EMBL" id="SUB16207.1"/>
    </source>
</evidence>
<dbReference type="PANTHER" id="PTHR30346">
    <property type="entry name" value="TRANSCRIPTIONAL DUAL REGULATOR HCAR-RELATED"/>
    <property type="match status" value="1"/>
</dbReference>
<dbReference type="Pfam" id="PF03466">
    <property type="entry name" value="LysR_substrate"/>
    <property type="match status" value="1"/>
</dbReference>
<feature type="domain" description="HTH lysR-type" evidence="5">
    <location>
        <begin position="31"/>
        <end position="88"/>
    </location>
</feature>
<dbReference type="InterPro" id="IPR005119">
    <property type="entry name" value="LysR_subst-bd"/>
</dbReference>
<dbReference type="GeneID" id="66825481"/>
<evidence type="ECO:0000256" key="1">
    <source>
        <dbReference type="ARBA" id="ARBA00009437"/>
    </source>
</evidence>
<organism evidence="6 7">
    <name type="scientific">Enterobacter agglomerans</name>
    <name type="common">Erwinia herbicola</name>
    <name type="synonym">Pantoea agglomerans</name>
    <dbReference type="NCBI Taxonomy" id="549"/>
    <lineage>
        <taxon>Bacteria</taxon>
        <taxon>Pseudomonadati</taxon>
        <taxon>Pseudomonadota</taxon>
        <taxon>Gammaproteobacteria</taxon>
        <taxon>Enterobacterales</taxon>
        <taxon>Erwiniaceae</taxon>
        <taxon>Pantoea</taxon>
        <taxon>Pantoea agglomerans group</taxon>
    </lineage>
</organism>
<keyword evidence="4" id="KW-0804">Transcription</keyword>
<evidence type="ECO:0000256" key="2">
    <source>
        <dbReference type="ARBA" id="ARBA00023015"/>
    </source>
</evidence>
<evidence type="ECO:0000256" key="4">
    <source>
        <dbReference type="ARBA" id="ARBA00023163"/>
    </source>
</evidence>
<keyword evidence="2" id="KW-0805">Transcription regulation</keyword>
<dbReference type="PROSITE" id="PS50931">
    <property type="entry name" value="HTH_LYSR"/>
    <property type="match status" value="1"/>
</dbReference>
<protein>
    <submittedName>
        <fullName evidence="6">Ben and cat operon transcriptional regulator</fullName>
    </submittedName>
</protein>
<dbReference type="GO" id="GO:0003700">
    <property type="term" value="F:DNA-binding transcription factor activity"/>
    <property type="evidence" value="ECO:0007669"/>
    <property type="project" value="InterPro"/>
</dbReference>
<evidence type="ECO:0000259" key="5">
    <source>
        <dbReference type="PROSITE" id="PS50931"/>
    </source>
</evidence>
<dbReference type="Gene3D" id="1.10.10.10">
    <property type="entry name" value="Winged helix-like DNA-binding domain superfamily/Winged helix DNA-binding domain"/>
    <property type="match status" value="1"/>
</dbReference>
<dbReference type="GO" id="GO:0003677">
    <property type="term" value="F:DNA binding"/>
    <property type="evidence" value="ECO:0007669"/>
    <property type="project" value="UniProtKB-KW"/>
</dbReference>
<dbReference type="SUPFAM" id="SSF46785">
    <property type="entry name" value="Winged helix' DNA-binding domain"/>
    <property type="match status" value="1"/>
</dbReference>
<keyword evidence="7" id="KW-1185">Reference proteome</keyword>
<dbReference type="STRING" id="549.BEE12_19095"/>
<comment type="similarity">
    <text evidence="1">Belongs to the LysR transcriptional regulatory family.</text>
</comment>
<dbReference type="EMBL" id="UGSO01000001">
    <property type="protein sequence ID" value="SUB16207.1"/>
    <property type="molecule type" value="Genomic_DNA"/>
</dbReference>
<dbReference type="RefSeq" id="WP_081114141.1">
    <property type="nucleotide sequence ID" value="NZ_CP077366.1"/>
</dbReference>
<accession>A0A379AEF0</accession>
<dbReference type="FunFam" id="1.10.10.10:FF:000001">
    <property type="entry name" value="LysR family transcriptional regulator"/>
    <property type="match status" value="1"/>
</dbReference>
<dbReference type="Proteomes" id="UP000254640">
    <property type="component" value="Unassembled WGS sequence"/>
</dbReference>
<dbReference type="GO" id="GO:0032993">
    <property type="term" value="C:protein-DNA complex"/>
    <property type="evidence" value="ECO:0007669"/>
    <property type="project" value="TreeGrafter"/>
</dbReference>
<dbReference type="InterPro" id="IPR000847">
    <property type="entry name" value="LysR_HTH_N"/>
</dbReference>
<reference evidence="6 7" key="1">
    <citation type="submission" date="2018-06" db="EMBL/GenBank/DDBJ databases">
        <authorList>
            <consortium name="Pathogen Informatics"/>
            <person name="Doyle S."/>
        </authorList>
    </citation>
    <scope>NUCLEOTIDE SEQUENCE [LARGE SCALE GENOMIC DNA]</scope>
    <source>
        <strain evidence="6 7">NCTC9381</strain>
    </source>
</reference>
<dbReference type="PANTHER" id="PTHR30346:SF30">
    <property type="entry name" value="SMALL NEUTRAL PROTEASE REGULATORY PROTEIN"/>
    <property type="match status" value="1"/>
</dbReference>
<gene>
    <name evidence="6" type="primary">benM_2</name>
    <name evidence="6" type="ORF">NCTC9381_02109</name>
</gene>
<evidence type="ECO:0000313" key="7">
    <source>
        <dbReference type="Proteomes" id="UP000254640"/>
    </source>
</evidence>
<dbReference type="InterPro" id="IPR036388">
    <property type="entry name" value="WH-like_DNA-bd_sf"/>
</dbReference>